<comment type="caution">
    <text evidence="1">The sequence shown here is derived from an EMBL/GenBank/DDBJ whole genome shotgun (WGS) entry which is preliminary data.</text>
</comment>
<dbReference type="GO" id="GO:0016301">
    <property type="term" value="F:kinase activity"/>
    <property type="evidence" value="ECO:0007669"/>
    <property type="project" value="UniProtKB-KW"/>
</dbReference>
<accession>A0A6G0ZH75</accession>
<proteinExistence type="predicted"/>
<dbReference type="EMBL" id="VUJU01000439">
    <property type="protein sequence ID" value="KAF0770417.1"/>
    <property type="molecule type" value="Genomic_DNA"/>
</dbReference>
<organism evidence="1 2">
    <name type="scientific">Aphis craccivora</name>
    <name type="common">Cowpea aphid</name>
    <dbReference type="NCBI Taxonomy" id="307492"/>
    <lineage>
        <taxon>Eukaryota</taxon>
        <taxon>Metazoa</taxon>
        <taxon>Ecdysozoa</taxon>
        <taxon>Arthropoda</taxon>
        <taxon>Hexapoda</taxon>
        <taxon>Insecta</taxon>
        <taxon>Pterygota</taxon>
        <taxon>Neoptera</taxon>
        <taxon>Paraneoptera</taxon>
        <taxon>Hemiptera</taxon>
        <taxon>Sternorrhyncha</taxon>
        <taxon>Aphidomorpha</taxon>
        <taxon>Aphidoidea</taxon>
        <taxon>Aphididae</taxon>
        <taxon>Aphidini</taxon>
        <taxon>Aphis</taxon>
        <taxon>Aphis</taxon>
    </lineage>
</organism>
<evidence type="ECO:0000313" key="1">
    <source>
        <dbReference type="EMBL" id="KAF0770417.1"/>
    </source>
</evidence>
<protein>
    <submittedName>
        <fullName evidence="1">Adenosine kinase-like</fullName>
    </submittedName>
</protein>
<dbReference type="AlphaFoldDB" id="A0A6G0ZH75"/>
<reference evidence="1 2" key="1">
    <citation type="submission" date="2019-08" db="EMBL/GenBank/DDBJ databases">
        <title>Whole genome of Aphis craccivora.</title>
        <authorList>
            <person name="Voronova N.V."/>
            <person name="Shulinski R.S."/>
            <person name="Bandarenka Y.V."/>
            <person name="Zhorov D.G."/>
            <person name="Warner D."/>
        </authorList>
    </citation>
    <scope>NUCLEOTIDE SEQUENCE [LARGE SCALE GENOMIC DNA]</scope>
    <source>
        <strain evidence="1">180601</strain>
        <tissue evidence="1">Whole Body</tissue>
    </source>
</reference>
<dbReference type="Proteomes" id="UP000478052">
    <property type="component" value="Unassembled WGS sequence"/>
</dbReference>
<sequence length="100" mass="11219">MFKYFWSNGDDGLDTMVVNGGLDDTVGHQLVGSYYADWYYAPQDVWCYYTEDAIDSLVDVDGTRYVATGRAQIRELFDNVAAPETANHEDDDGDCRSSVV</sequence>
<evidence type="ECO:0000313" key="2">
    <source>
        <dbReference type="Proteomes" id="UP000478052"/>
    </source>
</evidence>
<keyword evidence="1" id="KW-0418">Kinase</keyword>
<gene>
    <name evidence="1" type="ORF">FWK35_00012245</name>
</gene>
<keyword evidence="2" id="KW-1185">Reference proteome</keyword>
<keyword evidence="1" id="KW-0808">Transferase</keyword>
<name>A0A6G0ZH75_APHCR</name>